<evidence type="ECO:0000313" key="8">
    <source>
        <dbReference type="Proteomes" id="UP000504636"/>
    </source>
</evidence>
<keyword evidence="1" id="KW-0479">Metal-binding</keyword>
<dbReference type="Proteomes" id="UP000504636">
    <property type="component" value="Unplaced"/>
</dbReference>
<reference evidence="9" key="2">
    <citation type="submission" date="2020-04" db="EMBL/GenBank/DDBJ databases">
        <authorList>
            <consortium name="NCBI Genome Project"/>
        </authorList>
    </citation>
    <scope>NUCLEOTIDE SEQUENCE</scope>
    <source>
        <strain evidence="9">CBS 304.34</strain>
    </source>
</reference>
<keyword evidence="2" id="KW-0862">Zinc</keyword>
<dbReference type="AlphaFoldDB" id="A0A6A6YIG8"/>
<dbReference type="GO" id="GO:0046872">
    <property type="term" value="F:metal ion binding"/>
    <property type="evidence" value="ECO:0007669"/>
    <property type="project" value="UniProtKB-KW"/>
</dbReference>
<evidence type="ECO:0000256" key="3">
    <source>
        <dbReference type="ARBA" id="ARBA00023015"/>
    </source>
</evidence>
<evidence type="ECO:0000313" key="9">
    <source>
        <dbReference type="RefSeq" id="XP_033574681.1"/>
    </source>
</evidence>
<keyword evidence="5" id="KW-0539">Nucleus</keyword>
<gene>
    <name evidence="7 9" type="ORF">BDZ99DRAFT_392022</name>
</gene>
<keyword evidence="3" id="KW-0805">Transcription regulation</keyword>
<proteinExistence type="predicted"/>
<dbReference type="RefSeq" id="XP_033574681.1">
    <property type="nucleotide sequence ID" value="XM_033715761.1"/>
</dbReference>
<dbReference type="PANTHER" id="PTHR47660:SF3">
    <property type="entry name" value="FINGER DOMAIN PROTEIN, PUTATIVE (AFU_ORTHOLOGUE AFUA_4G03310)-RELATED"/>
    <property type="match status" value="1"/>
</dbReference>
<evidence type="ECO:0000256" key="6">
    <source>
        <dbReference type="SAM" id="MobiDB-lite"/>
    </source>
</evidence>
<dbReference type="GeneID" id="54456654"/>
<name>A0A6A6YIG8_9PEZI</name>
<evidence type="ECO:0000256" key="2">
    <source>
        <dbReference type="ARBA" id="ARBA00022833"/>
    </source>
</evidence>
<evidence type="ECO:0000256" key="4">
    <source>
        <dbReference type="ARBA" id="ARBA00023163"/>
    </source>
</evidence>
<reference evidence="7 9" key="1">
    <citation type="journal article" date="2020" name="Stud. Mycol.">
        <title>101 Dothideomycetes genomes: a test case for predicting lifestyles and emergence of pathogens.</title>
        <authorList>
            <person name="Haridas S."/>
            <person name="Albert R."/>
            <person name="Binder M."/>
            <person name="Bloem J."/>
            <person name="Labutti K."/>
            <person name="Salamov A."/>
            <person name="Andreopoulos B."/>
            <person name="Baker S."/>
            <person name="Barry K."/>
            <person name="Bills G."/>
            <person name="Bluhm B."/>
            <person name="Cannon C."/>
            <person name="Castanera R."/>
            <person name="Culley D."/>
            <person name="Daum C."/>
            <person name="Ezra D."/>
            <person name="Gonzalez J."/>
            <person name="Henrissat B."/>
            <person name="Kuo A."/>
            <person name="Liang C."/>
            <person name="Lipzen A."/>
            <person name="Lutzoni F."/>
            <person name="Magnuson J."/>
            <person name="Mondo S."/>
            <person name="Nolan M."/>
            <person name="Ohm R."/>
            <person name="Pangilinan J."/>
            <person name="Park H.-J."/>
            <person name="Ramirez L."/>
            <person name="Alfaro M."/>
            <person name="Sun H."/>
            <person name="Tritt A."/>
            <person name="Yoshinaga Y."/>
            <person name="Zwiers L.-H."/>
            <person name="Turgeon B."/>
            <person name="Goodwin S."/>
            <person name="Spatafora J."/>
            <person name="Crous P."/>
            <person name="Grigoriev I."/>
        </authorList>
    </citation>
    <scope>NUCLEOTIDE SEQUENCE</scope>
    <source>
        <strain evidence="7 9">CBS 304.34</strain>
    </source>
</reference>
<feature type="region of interest" description="Disordered" evidence="6">
    <location>
        <begin position="1"/>
        <end position="23"/>
    </location>
</feature>
<evidence type="ECO:0008006" key="10">
    <source>
        <dbReference type="Google" id="ProtNLM"/>
    </source>
</evidence>
<organism evidence="7">
    <name type="scientific">Mytilinidion resinicola</name>
    <dbReference type="NCBI Taxonomy" id="574789"/>
    <lineage>
        <taxon>Eukaryota</taxon>
        <taxon>Fungi</taxon>
        <taxon>Dikarya</taxon>
        <taxon>Ascomycota</taxon>
        <taxon>Pezizomycotina</taxon>
        <taxon>Dothideomycetes</taxon>
        <taxon>Pleosporomycetidae</taxon>
        <taxon>Mytilinidiales</taxon>
        <taxon>Mytilinidiaceae</taxon>
        <taxon>Mytilinidion</taxon>
    </lineage>
</organism>
<feature type="compositionally biased region" description="Polar residues" evidence="6">
    <location>
        <begin position="7"/>
        <end position="23"/>
    </location>
</feature>
<reference evidence="9" key="3">
    <citation type="submission" date="2025-04" db="UniProtKB">
        <authorList>
            <consortium name="RefSeq"/>
        </authorList>
    </citation>
    <scope>IDENTIFICATION</scope>
    <source>
        <strain evidence="9">CBS 304.34</strain>
    </source>
</reference>
<dbReference type="OrthoDB" id="5423818at2759"/>
<keyword evidence="8" id="KW-1185">Reference proteome</keyword>
<sequence length="369" mass="41367">MDDTQHHFTNGNSAPSIDPSTQTFSLNEPLNLDGLLAFEYDDSGQLQRFSDVSVAPYDKSDQKPPSWCTWTREGVSLSVVTENPIVGLDSNLLAVLQKERPHAQHNVNLVIQSLRSFPTMMLRRDTFPWFIHPHSQLLSRPPRASLPEALTTCMSIAQMFASRTSETKSYLWCTIKAEYRHFVDEKHHMPIFELLAATQACMVYLIMCIVDQSPESEETSLDLLMALHTLYVSFKEASAGAILKDELSSPSSNWEDWIFAESQRRLAHLWLLIGCVICIKTGIPCDPLQSYRSLPLPGLKNLWEAPTQSAWEFEYEASHILHTSGLVTLGDLVDAQKSGYSPSNAQKLDKWNAGVDNLGALLNLIGTMV</sequence>
<evidence type="ECO:0000313" key="7">
    <source>
        <dbReference type="EMBL" id="KAF2807717.1"/>
    </source>
</evidence>
<dbReference type="PANTHER" id="PTHR47660">
    <property type="entry name" value="TRANSCRIPTION FACTOR WITH C2H2 AND ZN(2)-CYS(6) DNA BINDING DOMAIN (EUROFUNG)-RELATED-RELATED"/>
    <property type="match status" value="1"/>
</dbReference>
<evidence type="ECO:0000256" key="1">
    <source>
        <dbReference type="ARBA" id="ARBA00022723"/>
    </source>
</evidence>
<keyword evidence="4" id="KW-0804">Transcription</keyword>
<accession>A0A6A6YIG8</accession>
<protein>
    <recommendedName>
        <fullName evidence="10">Transcription factor domain-containing protein</fullName>
    </recommendedName>
</protein>
<evidence type="ECO:0000256" key="5">
    <source>
        <dbReference type="ARBA" id="ARBA00023242"/>
    </source>
</evidence>
<dbReference type="EMBL" id="MU003704">
    <property type="protein sequence ID" value="KAF2807717.1"/>
    <property type="molecule type" value="Genomic_DNA"/>
</dbReference>